<dbReference type="STRING" id="5627.A0A1C7LRD4"/>
<dbReference type="OrthoDB" id="2603037at2759"/>
<dbReference type="GO" id="GO:0004497">
    <property type="term" value="F:monooxygenase activity"/>
    <property type="evidence" value="ECO:0007669"/>
    <property type="project" value="InterPro"/>
</dbReference>
<proteinExistence type="predicted"/>
<dbReference type="InterPro" id="IPR036396">
    <property type="entry name" value="Cyt_P450_sf"/>
</dbReference>
<dbReference type="EMBL" id="LUGG01000027">
    <property type="protein sequence ID" value="OBZ66746.1"/>
    <property type="molecule type" value="Genomic_DNA"/>
</dbReference>
<dbReference type="GO" id="GO:0005506">
    <property type="term" value="F:iron ion binding"/>
    <property type="evidence" value="ECO:0007669"/>
    <property type="project" value="InterPro"/>
</dbReference>
<dbReference type="GO" id="GO:0016705">
    <property type="term" value="F:oxidoreductase activity, acting on paired donors, with incorporation or reduction of molecular oxygen"/>
    <property type="evidence" value="ECO:0007669"/>
    <property type="project" value="InterPro"/>
</dbReference>
<comment type="caution">
    <text evidence="1">The sequence shown here is derived from an EMBL/GenBank/DDBJ whole genome shotgun (WGS) entry which is preliminary data.</text>
</comment>
<keyword evidence="2" id="KW-1185">Reference proteome</keyword>
<protein>
    <recommendedName>
        <fullName evidence="3">Cytochrome P450</fullName>
    </recommendedName>
</protein>
<accession>A0A1C7LRD4</accession>
<dbReference type="Gene3D" id="1.10.630.10">
    <property type="entry name" value="Cytochrome P450"/>
    <property type="match status" value="1"/>
</dbReference>
<organism evidence="1 2">
    <name type="scientific">Grifola frondosa</name>
    <name type="common">Maitake</name>
    <name type="synonym">Polyporus frondosus</name>
    <dbReference type="NCBI Taxonomy" id="5627"/>
    <lineage>
        <taxon>Eukaryota</taxon>
        <taxon>Fungi</taxon>
        <taxon>Dikarya</taxon>
        <taxon>Basidiomycota</taxon>
        <taxon>Agaricomycotina</taxon>
        <taxon>Agaricomycetes</taxon>
        <taxon>Polyporales</taxon>
        <taxon>Grifolaceae</taxon>
        <taxon>Grifola</taxon>
    </lineage>
</organism>
<evidence type="ECO:0000313" key="2">
    <source>
        <dbReference type="Proteomes" id="UP000092993"/>
    </source>
</evidence>
<gene>
    <name evidence="1" type="ORF">A0H81_13207</name>
</gene>
<evidence type="ECO:0008006" key="3">
    <source>
        <dbReference type="Google" id="ProtNLM"/>
    </source>
</evidence>
<name>A0A1C7LRD4_GRIFR</name>
<dbReference type="GO" id="GO:0020037">
    <property type="term" value="F:heme binding"/>
    <property type="evidence" value="ECO:0007669"/>
    <property type="project" value="InterPro"/>
</dbReference>
<evidence type="ECO:0000313" key="1">
    <source>
        <dbReference type="EMBL" id="OBZ66746.1"/>
    </source>
</evidence>
<dbReference type="AlphaFoldDB" id="A0A1C7LRD4"/>
<dbReference type="Proteomes" id="UP000092993">
    <property type="component" value="Unassembled WGS sequence"/>
</dbReference>
<dbReference type="SUPFAM" id="SSF48264">
    <property type="entry name" value="Cytochrome P450"/>
    <property type="match status" value="1"/>
</dbReference>
<sequence>MDAVLPITREGKWIGNLDVFMNMMRSFKVGYPSDIVNPGFAHFSKKVKFSRNNMNSLFGIGVFNSDGEMWKFHRSMTRPFISRERISHFELFGRHTDEGKTPN</sequence>
<reference evidence="1 2" key="1">
    <citation type="submission" date="2016-03" db="EMBL/GenBank/DDBJ databases">
        <title>Whole genome sequencing of Grifola frondosa 9006-11.</title>
        <authorList>
            <person name="Min B."/>
            <person name="Park H."/>
            <person name="Kim J.-G."/>
            <person name="Cho H."/>
            <person name="Oh Y.-L."/>
            <person name="Kong W.-S."/>
            <person name="Choi I.-G."/>
        </authorList>
    </citation>
    <scope>NUCLEOTIDE SEQUENCE [LARGE SCALE GENOMIC DNA]</scope>
    <source>
        <strain evidence="1 2">9006-11</strain>
    </source>
</reference>